<dbReference type="EMBL" id="GEDC01027330">
    <property type="protein sequence ID" value="JAS09968.1"/>
    <property type="molecule type" value="Transcribed_RNA"/>
</dbReference>
<reference evidence="2" key="1">
    <citation type="submission" date="2015-12" db="EMBL/GenBank/DDBJ databases">
        <title>De novo transcriptome assembly of four potential Pierce s Disease insect vectors from Arizona vineyards.</title>
        <authorList>
            <person name="Tassone E.E."/>
        </authorList>
    </citation>
    <scope>NUCLEOTIDE SEQUENCE</scope>
</reference>
<dbReference type="InterPro" id="IPR036188">
    <property type="entry name" value="FAD/NAD-bd_sf"/>
</dbReference>
<dbReference type="EMBL" id="GEDC01020610">
    <property type="protein sequence ID" value="JAS16688.1"/>
    <property type="molecule type" value="Transcribed_RNA"/>
</dbReference>
<accession>A0A1B6C8Z2</accession>
<dbReference type="PANTHER" id="PTHR10742:SF416">
    <property type="entry name" value="SPERMINE OXIDASE"/>
    <property type="match status" value="1"/>
</dbReference>
<dbReference type="Gene3D" id="3.90.660.10">
    <property type="match status" value="1"/>
</dbReference>
<sequence length="533" mass="59072">MKDIIKHFFKRQLSIYPKHYQKPICNVKEQLSTAKCQNEISVKGENVSKSIWDFIKMPKVVIIGAGMSGLSAAQSLFKSGLKDFVVLEATNRPGGRIHSCWLGNLVAEMGAQLIYGDSLSNPVFTLACQEGLIKSLNHSGNLNSSLFLTSDGRAIDPILNSSLYKMFKQIEHQAYSLFTLNSSQSNESLMNFFSNRIKQELQNFPENQRYDIARVMFGLTNTIRNRWGVDLAQMSAYHYGCSVKNTNSNIIIPQGFVGILAPLIQEIPANCVKYSKPVKTISWCPTEKNLDKAVVQCDDGEEFLADYVIVTVSLGVLKTQFDKLFTPALSGEKLEAVKKLGYGCINKIFMEYKKPFWVEGEGNVVLSWSSDELNEKGDWVKGISFLGEVPGSKHVMQVNVTGPEAVIIEELSDNDIAEDMTCLLCKFTGDLTLPYPSNILKTKWSSDPYFVGASSYMALDSTIGQQYDLGMPLCPNNGEAGPVILFAGEATCPEHFATVQGARFSGIREAERIIQFAKDKLESGENQAANRSP</sequence>
<evidence type="ECO:0000313" key="2">
    <source>
        <dbReference type="EMBL" id="JAS09968.1"/>
    </source>
</evidence>
<evidence type="ECO:0000313" key="3">
    <source>
        <dbReference type="EMBL" id="JAS16688.1"/>
    </source>
</evidence>
<dbReference type="EMBL" id="GEDC01016334">
    <property type="protein sequence ID" value="JAS20964.1"/>
    <property type="molecule type" value="Transcribed_RNA"/>
</dbReference>
<dbReference type="Pfam" id="PF01593">
    <property type="entry name" value="Amino_oxidase"/>
    <property type="match status" value="1"/>
</dbReference>
<dbReference type="SUPFAM" id="SSF54373">
    <property type="entry name" value="FAD-linked reductases, C-terminal domain"/>
    <property type="match status" value="1"/>
</dbReference>
<dbReference type="InterPro" id="IPR050281">
    <property type="entry name" value="Flavin_monoamine_oxidase"/>
</dbReference>
<name>A0A1B6C8Z2_9HEMI</name>
<feature type="domain" description="Amine oxidase" evidence="1">
    <location>
        <begin position="67"/>
        <end position="514"/>
    </location>
</feature>
<evidence type="ECO:0000259" key="1">
    <source>
        <dbReference type="Pfam" id="PF01593"/>
    </source>
</evidence>
<protein>
    <recommendedName>
        <fullName evidence="1">Amine oxidase domain-containing protein</fullName>
    </recommendedName>
</protein>
<organism evidence="2">
    <name type="scientific">Clastoptera arizonana</name>
    <name type="common">Arizona spittle bug</name>
    <dbReference type="NCBI Taxonomy" id="38151"/>
    <lineage>
        <taxon>Eukaryota</taxon>
        <taxon>Metazoa</taxon>
        <taxon>Ecdysozoa</taxon>
        <taxon>Arthropoda</taxon>
        <taxon>Hexapoda</taxon>
        <taxon>Insecta</taxon>
        <taxon>Pterygota</taxon>
        <taxon>Neoptera</taxon>
        <taxon>Paraneoptera</taxon>
        <taxon>Hemiptera</taxon>
        <taxon>Auchenorrhyncha</taxon>
        <taxon>Cercopoidea</taxon>
        <taxon>Clastopteridae</taxon>
        <taxon>Clastoptera</taxon>
    </lineage>
</organism>
<dbReference type="PANTHER" id="PTHR10742">
    <property type="entry name" value="FLAVIN MONOAMINE OXIDASE"/>
    <property type="match status" value="1"/>
</dbReference>
<gene>
    <name evidence="4" type="ORF">g.15447</name>
    <name evidence="2" type="ORF">g.15449</name>
    <name evidence="3" type="ORF">g.15451</name>
</gene>
<dbReference type="Gene3D" id="3.50.50.60">
    <property type="entry name" value="FAD/NAD(P)-binding domain"/>
    <property type="match status" value="1"/>
</dbReference>
<proteinExistence type="predicted"/>
<dbReference type="SUPFAM" id="SSF51905">
    <property type="entry name" value="FAD/NAD(P)-binding domain"/>
    <property type="match status" value="1"/>
</dbReference>
<evidence type="ECO:0000313" key="4">
    <source>
        <dbReference type="EMBL" id="JAS20964.1"/>
    </source>
</evidence>
<dbReference type="InterPro" id="IPR002937">
    <property type="entry name" value="Amino_oxidase"/>
</dbReference>
<dbReference type="AlphaFoldDB" id="A0A1B6C8Z2"/>
<dbReference type="GO" id="GO:0046592">
    <property type="term" value="F:polyamine oxidase activity"/>
    <property type="evidence" value="ECO:0007669"/>
    <property type="project" value="TreeGrafter"/>
</dbReference>